<accession>A0ABY3RU17</accession>
<reference evidence="1 2" key="1">
    <citation type="submission" date="2023-01" db="EMBL/GenBank/DDBJ databases">
        <title>Characterization of estradiol degrading bacteria Microbacterium sp. MZT7 and reveal degrading genes through genome analysis.</title>
        <authorList>
            <person name="Hao P."/>
            <person name="Gao Y."/>
        </authorList>
    </citation>
    <scope>NUCLEOTIDE SEQUENCE [LARGE SCALE GENOMIC DNA]</scope>
    <source>
        <strain evidence="1 2">MZT7</strain>
    </source>
</reference>
<protein>
    <recommendedName>
        <fullName evidence="3">DUF3097 family protein</fullName>
    </recommendedName>
</protein>
<dbReference type="EMBL" id="CP082781">
    <property type="protein sequence ID" value="UGS27572.1"/>
    <property type="molecule type" value="Genomic_DNA"/>
</dbReference>
<dbReference type="RefSeq" id="WP_231820904.1">
    <property type="nucleotide sequence ID" value="NZ_CP082781.1"/>
</dbReference>
<organism evidence="1 2">
    <name type="scientific">Microbacterium resistens</name>
    <dbReference type="NCBI Taxonomy" id="156977"/>
    <lineage>
        <taxon>Bacteria</taxon>
        <taxon>Bacillati</taxon>
        <taxon>Actinomycetota</taxon>
        <taxon>Actinomycetes</taxon>
        <taxon>Micrococcales</taxon>
        <taxon>Microbacteriaceae</taxon>
        <taxon>Microbacterium</taxon>
    </lineage>
</organism>
<sequence>MDVSDRVGEVVAVRNPRLTDAEWRGMLVAYTDGPAVLVDTSAGRVMLPAEWVLPVA</sequence>
<name>A0ABY3RU17_9MICO</name>
<evidence type="ECO:0000313" key="1">
    <source>
        <dbReference type="EMBL" id="UGS27572.1"/>
    </source>
</evidence>
<proteinExistence type="predicted"/>
<evidence type="ECO:0000313" key="2">
    <source>
        <dbReference type="Proteomes" id="UP001199642"/>
    </source>
</evidence>
<evidence type="ECO:0008006" key="3">
    <source>
        <dbReference type="Google" id="ProtNLM"/>
    </source>
</evidence>
<keyword evidence="2" id="KW-1185">Reference proteome</keyword>
<dbReference type="Proteomes" id="UP001199642">
    <property type="component" value="Chromosome"/>
</dbReference>
<gene>
    <name evidence="1" type="ORF">K8F61_05125</name>
</gene>